<dbReference type="Pfam" id="PF05096">
    <property type="entry name" value="Glu_cyclase_2"/>
    <property type="match status" value="1"/>
</dbReference>
<dbReference type="SUPFAM" id="SSF50969">
    <property type="entry name" value="YVTN repeat-like/Quinoprotein amine dehydrogenase"/>
    <property type="match status" value="1"/>
</dbReference>
<organism evidence="2 3">
    <name type="scientific">Costertonia aggregata</name>
    <dbReference type="NCBI Taxonomy" id="343403"/>
    <lineage>
        <taxon>Bacteria</taxon>
        <taxon>Pseudomonadati</taxon>
        <taxon>Bacteroidota</taxon>
        <taxon>Flavobacteriia</taxon>
        <taxon>Flavobacteriales</taxon>
        <taxon>Flavobacteriaceae</taxon>
        <taxon>Costertonia</taxon>
    </lineage>
</organism>
<keyword evidence="1" id="KW-0732">Signal</keyword>
<protein>
    <submittedName>
        <fullName evidence="2">Glutaminyl-peptide cyclotransferase</fullName>
    </submittedName>
</protein>
<dbReference type="PROSITE" id="PS51257">
    <property type="entry name" value="PROKAR_LIPOPROTEIN"/>
    <property type="match status" value="1"/>
</dbReference>
<feature type="chain" id="PRO_5028985501" evidence="1">
    <location>
        <begin position="24"/>
        <end position="348"/>
    </location>
</feature>
<reference evidence="2 3" key="1">
    <citation type="journal article" date="2006" name="Int. J. Syst. Evol. Microbiol.">
        <title>Costertonia aggregata gen. nov., sp. nov., a mesophilic marine bacterium of the family Flavobacteriaceae, isolated from a mature biofilm.</title>
        <authorList>
            <person name="Kwon K.K."/>
            <person name="Lee Y.K."/>
            <person name="Lee H.K."/>
        </authorList>
    </citation>
    <scope>NUCLEOTIDE SEQUENCE [LARGE SCALE GENOMIC DNA]</scope>
    <source>
        <strain evidence="2 3">KCCM 42265</strain>
    </source>
</reference>
<dbReference type="AlphaFoldDB" id="A0A7H9AKK5"/>
<name>A0A7H9AKK5_9FLAO</name>
<dbReference type="PANTHER" id="PTHR31270:SF1">
    <property type="entry name" value="GLUTAMINYL-PEPTIDE CYCLOTRANSFERASE"/>
    <property type="match status" value="1"/>
</dbReference>
<proteinExistence type="predicted"/>
<gene>
    <name evidence="2" type="ORF">HYG79_00100</name>
</gene>
<dbReference type="InterPro" id="IPR011044">
    <property type="entry name" value="Quino_amine_DH_bsu"/>
</dbReference>
<dbReference type="InterPro" id="IPR007788">
    <property type="entry name" value="QCT"/>
</dbReference>
<keyword evidence="2" id="KW-0808">Transferase</keyword>
<evidence type="ECO:0000313" key="2">
    <source>
        <dbReference type="EMBL" id="QLG43815.1"/>
    </source>
</evidence>
<dbReference type="GO" id="GO:0016603">
    <property type="term" value="F:glutaminyl-peptide cyclotransferase activity"/>
    <property type="evidence" value="ECO:0007669"/>
    <property type="project" value="InterPro"/>
</dbReference>
<sequence length="348" mass="39265">MSFAKFFAFSSIAILFVACGGGAVETSQLFNIQLEGKSNQFKQNQTVGISIKNKKNKTIQSVIYTIDGKELEVVNDKITFDVQKLGNKILKAKIDYDDTSGEITKKIKILSNKAPEIYTYEVLNEYPHDTKSFTQGLEFHNDTLYEGTGKKGKSVLRKINYKTGEILREVKLASTIFGEGITILNDKIYQLSWQSGIGFVYNLSDLKKLDNFNYGQSKEGWGLTNNGKQLIKSDGTEKIWFLDPNTLIEEGYIETVTNSSIFNKANELEYVDGKIYANVWQKESMMIINAENGAITGVVNFGGLKNKLGNTEAADVLNGIAYHPERKTFFVTGKYWDRLFEVNIFKRQ</sequence>
<accession>A0A7H9AKK5</accession>
<evidence type="ECO:0000256" key="1">
    <source>
        <dbReference type="SAM" id="SignalP"/>
    </source>
</evidence>
<dbReference type="EMBL" id="CP058595">
    <property type="protein sequence ID" value="QLG43815.1"/>
    <property type="molecule type" value="Genomic_DNA"/>
</dbReference>
<dbReference type="RefSeq" id="WP_179240152.1">
    <property type="nucleotide sequence ID" value="NZ_CP058595.1"/>
</dbReference>
<feature type="signal peptide" evidence="1">
    <location>
        <begin position="1"/>
        <end position="23"/>
    </location>
</feature>
<dbReference type="KEGG" id="cagg:HYG79_00100"/>
<evidence type="ECO:0000313" key="3">
    <source>
        <dbReference type="Proteomes" id="UP000509302"/>
    </source>
</evidence>
<dbReference type="PANTHER" id="PTHR31270">
    <property type="entry name" value="GLUTAMINYL-PEPTIDE CYCLOTRANSFERASE"/>
    <property type="match status" value="1"/>
</dbReference>
<dbReference type="Proteomes" id="UP000509302">
    <property type="component" value="Chromosome"/>
</dbReference>
<keyword evidence="3" id="KW-1185">Reference proteome</keyword>